<protein>
    <submittedName>
        <fullName evidence="1">Uncharacterized protein</fullName>
    </submittedName>
</protein>
<dbReference type="AlphaFoldDB" id="A0A397UR06"/>
<evidence type="ECO:0000313" key="2">
    <source>
        <dbReference type="Proteomes" id="UP000266673"/>
    </source>
</evidence>
<reference evidence="1 2" key="1">
    <citation type="submission" date="2018-06" db="EMBL/GenBank/DDBJ databases">
        <title>Comparative genomics reveals the genomic features of Rhizophagus irregularis, R. cerebriforme, R. diaphanum and Gigaspora rosea, and their symbiotic lifestyle signature.</title>
        <authorList>
            <person name="Morin E."/>
            <person name="San Clemente H."/>
            <person name="Chen E.C.H."/>
            <person name="De La Providencia I."/>
            <person name="Hainaut M."/>
            <person name="Kuo A."/>
            <person name="Kohler A."/>
            <person name="Murat C."/>
            <person name="Tang N."/>
            <person name="Roy S."/>
            <person name="Loubradou J."/>
            <person name="Henrissat B."/>
            <person name="Grigoriev I.V."/>
            <person name="Corradi N."/>
            <person name="Roux C."/>
            <person name="Martin F.M."/>
        </authorList>
    </citation>
    <scope>NUCLEOTIDE SEQUENCE [LARGE SCALE GENOMIC DNA]</scope>
    <source>
        <strain evidence="1 2">DAOM 194757</strain>
    </source>
</reference>
<dbReference type="EMBL" id="QKWP01001097">
    <property type="protein sequence ID" value="RIB11778.1"/>
    <property type="molecule type" value="Genomic_DNA"/>
</dbReference>
<gene>
    <name evidence="1" type="ORF">C2G38_2249933</name>
</gene>
<sequence>MERVTKSVQKIIIPNRDISSDNESTLSINSFFEKKDSSNGNFNSDKDEDFFFEENNSLNESLLDNTFEGWTLYGSFFQESSSEIECSE</sequence>
<accession>A0A397UR06</accession>
<keyword evidence="2" id="KW-1185">Reference proteome</keyword>
<dbReference type="Proteomes" id="UP000266673">
    <property type="component" value="Unassembled WGS sequence"/>
</dbReference>
<comment type="caution">
    <text evidence="1">The sequence shown here is derived from an EMBL/GenBank/DDBJ whole genome shotgun (WGS) entry which is preliminary data.</text>
</comment>
<organism evidence="1 2">
    <name type="scientific">Gigaspora rosea</name>
    <dbReference type="NCBI Taxonomy" id="44941"/>
    <lineage>
        <taxon>Eukaryota</taxon>
        <taxon>Fungi</taxon>
        <taxon>Fungi incertae sedis</taxon>
        <taxon>Mucoromycota</taxon>
        <taxon>Glomeromycotina</taxon>
        <taxon>Glomeromycetes</taxon>
        <taxon>Diversisporales</taxon>
        <taxon>Gigasporaceae</taxon>
        <taxon>Gigaspora</taxon>
    </lineage>
</organism>
<evidence type="ECO:0000313" key="1">
    <source>
        <dbReference type="EMBL" id="RIB11778.1"/>
    </source>
</evidence>
<proteinExistence type="predicted"/>
<name>A0A397UR06_9GLOM</name>